<dbReference type="Pfam" id="PF04989">
    <property type="entry name" value="RMNT_CmcI"/>
    <property type="match status" value="1"/>
</dbReference>
<evidence type="ECO:0000256" key="1">
    <source>
        <dbReference type="ARBA" id="ARBA00022603"/>
    </source>
</evidence>
<evidence type="ECO:0000313" key="4">
    <source>
        <dbReference type="Proteomes" id="UP001159405"/>
    </source>
</evidence>
<dbReference type="EMBL" id="CALNXK010000009">
    <property type="protein sequence ID" value="CAH3041965.1"/>
    <property type="molecule type" value="Genomic_DNA"/>
</dbReference>
<keyword evidence="2" id="KW-0808">Transferase</keyword>
<accession>A0ABN8N352</accession>
<dbReference type="Gene3D" id="3.40.50.150">
    <property type="entry name" value="Vaccinia Virus protein VP39"/>
    <property type="match status" value="1"/>
</dbReference>
<dbReference type="PANTHER" id="PTHR40048">
    <property type="entry name" value="RHAMNOSYL O-METHYLTRANSFERASE"/>
    <property type="match status" value="1"/>
</dbReference>
<feature type="non-terminal residue" evidence="3">
    <location>
        <position position="255"/>
    </location>
</feature>
<dbReference type="Proteomes" id="UP001159405">
    <property type="component" value="Unassembled WGS sequence"/>
</dbReference>
<keyword evidence="4" id="KW-1185">Reference proteome</keyword>
<keyword evidence="1" id="KW-0489">Methyltransferase</keyword>
<name>A0ABN8N352_9CNID</name>
<evidence type="ECO:0000256" key="2">
    <source>
        <dbReference type="ARBA" id="ARBA00022679"/>
    </source>
</evidence>
<proteinExistence type="predicted"/>
<reference evidence="3 4" key="1">
    <citation type="submission" date="2022-05" db="EMBL/GenBank/DDBJ databases">
        <authorList>
            <consortium name="Genoscope - CEA"/>
            <person name="William W."/>
        </authorList>
    </citation>
    <scope>NUCLEOTIDE SEQUENCE [LARGE SCALE GENOMIC DNA]</scope>
</reference>
<protein>
    <recommendedName>
        <fullName evidence="5">Rhamnosyl O-methyltransferase</fullName>
    </recommendedName>
</protein>
<gene>
    <name evidence="3" type="ORF">PLOB_00048024</name>
</gene>
<dbReference type="InterPro" id="IPR029063">
    <property type="entry name" value="SAM-dependent_MTases_sf"/>
</dbReference>
<comment type="caution">
    <text evidence="3">The sequence shown here is derived from an EMBL/GenBank/DDBJ whole genome shotgun (WGS) entry which is preliminary data.</text>
</comment>
<evidence type="ECO:0008006" key="5">
    <source>
        <dbReference type="Google" id="ProtNLM"/>
    </source>
</evidence>
<dbReference type="InterPro" id="IPR007072">
    <property type="entry name" value="RNMT_CmcI"/>
</dbReference>
<dbReference type="PANTHER" id="PTHR40048:SF1">
    <property type="entry name" value="RHAMNOSYL O-METHYLTRANSFERASE"/>
    <property type="match status" value="1"/>
</dbReference>
<sequence length="255" mass="28872">MEADPKVATNYHTLEAEVIAELSTRDRFAPIEERQDTGVLALDVISTISHGKYQTFWRGVSLMKDPLDQTILQQLLWELKPRTVIEFGAYKGGSALWIADMLKLFGCQSRVVSIDMDLSLLDAEVRKSSDVEFIQGDSFQVEKVLSSTFRRNLHHPWLLMEDAHVNLVRVLEYLDKFIEPGDYICVEDSNPLAPGAGQGLVKKRGYKAYGPSKMNELRKFLTGRSDRYLVDQKYTDFFGSPGHPFITASDDGFTL</sequence>
<evidence type="ECO:0000313" key="3">
    <source>
        <dbReference type="EMBL" id="CAH3041965.1"/>
    </source>
</evidence>
<dbReference type="SUPFAM" id="SSF53335">
    <property type="entry name" value="S-adenosyl-L-methionine-dependent methyltransferases"/>
    <property type="match status" value="1"/>
</dbReference>
<organism evidence="3 4">
    <name type="scientific">Porites lobata</name>
    <dbReference type="NCBI Taxonomy" id="104759"/>
    <lineage>
        <taxon>Eukaryota</taxon>
        <taxon>Metazoa</taxon>
        <taxon>Cnidaria</taxon>
        <taxon>Anthozoa</taxon>
        <taxon>Hexacorallia</taxon>
        <taxon>Scleractinia</taxon>
        <taxon>Fungiina</taxon>
        <taxon>Poritidae</taxon>
        <taxon>Porites</taxon>
    </lineage>
</organism>